<dbReference type="GO" id="GO:0003723">
    <property type="term" value="F:RNA binding"/>
    <property type="evidence" value="ECO:0007669"/>
    <property type="project" value="TreeGrafter"/>
</dbReference>
<dbReference type="AlphaFoldDB" id="A0A9P6IUM6"/>
<dbReference type="Proteomes" id="UP000738359">
    <property type="component" value="Unassembled WGS sequence"/>
</dbReference>
<evidence type="ECO:0000313" key="3">
    <source>
        <dbReference type="Proteomes" id="UP000738359"/>
    </source>
</evidence>
<keyword evidence="3" id="KW-1185">Reference proteome</keyword>
<evidence type="ECO:0000259" key="1">
    <source>
        <dbReference type="Pfam" id="PF10307"/>
    </source>
</evidence>
<dbReference type="GO" id="GO:0032040">
    <property type="term" value="C:small-subunit processome"/>
    <property type="evidence" value="ECO:0007669"/>
    <property type="project" value="TreeGrafter"/>
</dbReference>
<dbReference type="PANTHER" id="PTHR10335">
    <property type="entry name" value="RRNA 2-O-METHYLTRANSFERASE FIBRILLARIN"/>
    <property type="match status" value="1"/>
</dbReference>
<dbReference type="GO" id="GO:0000494">
    <property type="term" value="P:box C/D sno(s)RNA 3'-end processing"/>
    <property type="evidence" value="ECO:0007669"/>
    <property type="project" value="TreeGrafter"/>
</dbReference>
<feature type="non-terminal residue" evidence="2">
    <location>
        <position position="1"/>
    </location>
</feature>
<dbReference type="GO" id="GO:0008649">
    <property type="term" value="F:rRNA methyltransferase activity"/>
    <property type="evidence" value="ECO:0007669"/>
    <property type="project" value="TreeGrafter"/>
</dbReference>
<dbReference type="InterPro" id="IPR018812">
    <property type="entry name" value="SAK_HAD"/>
</dbReference>
<gene>
    <name evidence="2" type="ORF">BGZ70_002093</name>
</gene>
<sequence>STAEQEAASVQLAASPSRLRSHPTVIHFNDKLDLSDSTLTQPHTVNVFDFDQTLFRSPLPNPALWDPSFIGSLISWNNCGAGWWHTPATLDFGPAAEASAWEGWWNEDLVKDVQRSSKDPGCLTILLTGRNGPVYGDQLLRMIRAKGLDFDLVATKPSTVARFDSAQTGLASKNKETYLKLHTFSTKHDFLYHVLFEFPSIQHMHVWDDRAGQIAKFRQAGQEWLDKKMLQTFEVTIVQIPHRYMDSKREMDLVTAMVQSHNRQVELEANGGALLVAGTGPMPEIRPELVGNGLWGPFETYVPQRRARIELGQVVQYTGVLFSESVHLFLRDGLEGRLPQDIGIRPPPSLQRQDLSSWVVSDDMHVSLCRGGSPAEHLRSIGGLGASVLVDIEAAGEFEERIWALKVKEVEALDTKDEVIIVGPRGDVFTNMESFIAEYREPSNMDKKGYGVGSEFRGHVILHRAGTPHILMAYDRFKGMRPSESCRIIHWKPLEASKRIILVGTIGQKKLWGIKARNFGRMAVAPRAEVSIANVIKQCASSINVILSGRQIGSTIAAVEKQMAHQSIANKAANKDLIEAIVGIVIARMLEASD</sequence>
<proteinExistence type="predicted"/>
<evidence type="ECO:0000313" key="2">
    <source>
        <dbReference type="EMBL" id="KAF9948677.1"/>
    </source>
</evidence>
<dbReference type="Pfam" id="PF10307">
    <property type="entry name" value="HAD_SAK_1"/>
    <property type="match status" value="1"/>
</dbReference>
<dbReference type="OrthoDB" id="5596992at2759"/>
<dbReference type="PANTHER" id="PTHR10335:SF23">
    <property type="entry name" value="OB FOLD-CONTAINING PROTEIN, NUCLEIC ACID BINDING"/>
    <property type="match status" value="1"/>
</dbReference>
<accession>A0A9P6IUM6</accession>
<dbReference type="GO" id="GO:1990259">
    <property type="term" value="F:histone H2AQ104 methyltransferase activity"/>
    <property type="evidence" value="ECO:0007669"/>
    <property type="project" value="TreeGrafter"/>
</dbReference>
<name>A0A9P6IUM6_MORAP</name>
<dbReference type="EMBL" id="JAAAHY010001499">
    <property type="protein sequence ID" value="KAF9948677.1"/>
    <property type="molecule type" value="Genomic_DNA"/>
</dbReference>
<comment type="caution">
    <text evidence="2">The sequence shown here is derived from an EMBL/GenBank/DDBJ whole genome shotgun (WGS) entry which is preliminary data.</text>
</comment>
<feature type="domain" description="Swiss Army Knife RNA repair protein HAD" evidence="1">
    <location>
        <begin position="57"/>
        <end position="263"/>
    </location>
</feature>
<reference evidence="2" key="1">
    <citation type="journal article" date="2020" name="Fungal Divers.">
        <title>Resolving the Mortierellaceae phylogeny through synthesis of multi-gene phylogenetics and phylogenomics.</title>
        <authorList>
            <person name="Vandepol N."/>
            <person name="Liber J."/>
            <person name="Desiro A."/>
            <person name="Na H."/>
            <person name="Kennedy M."/>
            <person name="Barry K."/>
            <person name="Grigoriev I.V."/>
            <person name="Miller A.N."/>
            <person name="O'Donnell K."/>
            <person name="Stajich J.E."/>
            <person name="Bonito G."/>
        </authorList>
    </citation>
    <scope>NUCLEOTIDE SEQUENCE</scope>
    <source>
        <strain evidence="2">CK1249</strain>
    </source>
</reference>
<organism evidence="2 3">
    <name type="scientific">Mortierella alpina</name>
    <name type="common">Oleaginous fungus</name>
    <name type="synonym">Mortierella renispora</name>
    <dbReference type="NCBI Taxonomy" id="64518"/>
    <lineage>
        <taxon>Eukaryota</taxon>
        <taxon>Fungi</taxon>
        <taxon>Fungi incertae sedis</taxon>
        <taxon>Mucoromycota</taxon>
        <taxon>Mortierellomycotina</taxon>
        <taxon>Mortierellomycetes</taxon>
        <taxon>Mortierellales</taxon>
        <taxon>Mortierellaceae</taxon>
        <taxon>Mortierella</taxon>
    </lineage>
</organism>
<protein>
    <recommendedName>
        <fullName evidence="1">Swiss Army Knife RNA repair protein HAD domain-containing protein</fullName>
    </recommendedName>
</protein>
<dbReference type="GO" id="GO:0031428">
    <property type="term" value="C:box C/D methylation guide snoRNP complex"/>
    <property type="evidence" value="ECO:0007669"/>
    <property type="project" value="TreeGrafter"/>
</dbReference>